<comment type="caution">
    <text evidence="8">The sequence shown here is derived from an EMBL/GenBank/DDBJ whole genome shotgun (WGS) entry which is preliminary data.</text>
</comment>
<feature type="transmembrane region" description="Helical" evidence="6">
    <location>
        <begin position="194"/>
        <end position="216"/>
    </location>
</feature>
<dbReference type="Pfam" id="PF20684">
    <property type="entry name" value="Fung_rhodopsin"/>
    <property type="match status" value="1"/>
</dbReference>
<keyword evidence="4 6" id="KW-0472">Membrane</keyword>
<evidence type="ECO:0000256" key="6">
    <source>
        <dbReference type="SAM" id="Phobius"/>
    </source>
</evidence>
<proteinExistence type="inferred from homology"/>
<dbReference type="RefSeq" id="XP_041691662.1">
    <property type="nucleotide sequence ID" value="XM_041826374.1"/>
</dbReference>
<protein>
    <recommendedName>
        <fullName evidence="7">Rhodopsin domain-containing protein</fullName>
    </recommendedName>
</protein>
<feature type="transmembrane region" description="Helical" evidence="6">
    <location>
        <begin position="57"/>
        <end position="78"/>
    </location>
</feature>
<feature type="transmembrane region" description="Helical" evidence="6">
    <location>
        <begin position="98"/>
        <end position="123"/>
    </location>
</feature>
<dbReference type="GeneID" id="65093553"/>
<sequence length="237" mass="26143">MQIPTRGKGFELLLVQICCSVVVYISACLRFWAQYVHRNKQLEYNVTGKKKLSSHDILMLASVLFYTAQAIVIVRGIVEGGIGQHASQIGNTEIITGFQMWYFGELINAVLSCLIKTSIVLFLREAYIGRRKATDQRKISWMLYICFSGICAVSVVFLSASIFQCSPPSHYWKQFKDPKNEGACSKSVVPATGIALSIVSAITDFVLASVPTVALLKTQIPWQKKAAIQGLSSLGVL</sequence>
<comment type="subcellular location">
    <subcellularLocation>
        <location evidence="1">Membrane</location>
        <topology evidence="1">Multi-pass membrane protein</topology>
    </subcellularLocation>
</comment>
<keyword evidence="9" id="KW-1185">Reference proteome</keyword>
<accession>A0A1L7UM96</accession>
<gene>
    <name evidence="8" type="ORF">FMAN_14306</name>
</gene>
<dbReference type="InterPro" id="IPR052337">
    <property type="entry name" value="SAT4-like"/>
</dbReference>
<evidence type="ECO:0000256" key="5">
    <source>
        <dbReference type="ARBA" id="ARBA00038359"/>
    </source>
</evidence>
<evidence type="ECO:0000313" key="8">
    <source>
        <dbReference type="EMBL" id="CVL09613.1"/>
    </source>
</evidence>
<dbReference type="PANTHER" id="PTHR33048">
    <property type="entry name" value="PTH11-LIKE INTEGRAL MEMBRANE PROTEIN (AFU_ORTHOLOGUE AFUA_5G11245)"/>
    <property type="match status" value="1"/>
</dbReference>
<evidence type="ECO:0000256" key="2">
    <source>
        <dbReference type="ARBA" id="ARBA00022692"/>
    </source>
</evidence>
<dbReference type="InterPro" id="IPR049326">
    <property type="entry name" value="Rhodopsin_dom_fungi"/>
</dbReference>
<feature type="transmembrane region" description="Helical" evidence="6">
    <location>
        <begin position="143"/>
        <end position="163"/>
    </location>
</feature>
<dbReference type="GO" id="GO:0016020">
    <property type="term" value="C:membrane"/>
    <property type="evidence" value="ECO:0007669"/>
    <property type="project" value="UniProtKB-SubCell"/>
</dbReference>
<evidence type="ECO:0000256" key="3">
    <source>
        <dbReference type="ARBA" id="ARBA00022989"/>
    </source>
</evidence>
<keyword evidence="3 6" id="KW-1133">Transmembrane helix</keyword>
<reference evidence="9" key="1">
    <citation type="journal article" date="2016" name="Genome Biol. Evol.">
        <title>Comparative 'omics' of the Fusarium fujikuroi species complex highlights differences in genetic potential and metabolite synthesis.</title>
        <authorList>
            <person name="Niehaus E.-M."/>
            <person name="Muensterkoetter M."/>
            <person name="Proctor R.H."/>
            <person name="Brown D.W."/>
            <person name="Sharon A."/>
            <person name="Idan Y."/>
            <person name="Oren-Young L."/>
            <person name="Sieber C.M."/>
            <person name="Novak O."/>
            <person name="Pencik A."/>
            <person name="Tarkowska D."/>
            <person name="Hromadova K."/>
            <person name="Freeman S."/>
            <person name="Maymon M."/>
            <person name="Elazar M."/>
            <person name="Youssef S.A."/>
            <person name="El-Shabrawy E.S.M."/>
            <person name="Shalaby A.B.A."/>
            <person name="Houterman P."/>
            <person name="Brock N.L."/>
            <person name="Burkhardt I."/>
            <person name="Tsavkelova E.A."/>
            <person name="Dickschat J.S."/>
            <person name="Galuszka P."/>
            <person name="Gueldener U."/>
            <person name="Tudzynski B."/>
        </authorList>
    </citation>
    <scope>NUCLEOTIDE SEQUENCE [LARGE SCALE GENOMIC DNA]</scope>
    <source>
        <strain evidence="9">MRC7560</strain>
    </source>
</reference>
<dbReference type="Proteomes" id="UP000184255">
    <property type="component" value="Unassembled WGS sequence"/>
</dbReference>
<evidence type="ECO:0000256" key="4">
    <source>
        <dbReference type="ARBA" id="ARBA00023136"/>
    </source>
</evidence>
<dbReference type="PANTHER" id="PTHR33048:SF163">
    <property type="entry name" value="INTEGRAL MEMBRANE PROTEIN (AFU_ORTHOLOGUE AFUA_8G05510)"/>
    <property type="match status" value="1"/>
</dbReference>
<organism evidence="8 9">
    <name type="scientific">Fusarium mangiferae</name>
    <name type="common">Mango malformation disease fungus</name>
    <dbReference type="NCBI Taxonomy" id="192010"/>
    <lineage>
        <taxon>Eukaryota</taxon>
        <taxon>Fungi</taxon>
        <taxon>Dikarya</taxon>
        <taxon>Ascomycota</taxon>
        <taxon>Pezizomycotina</taxon>
        <taxon>Sordariomycetes</taxon>
        <taxon>Hypocreomycetidae</taxon>
        <taxon>Hypocreales</taxon>
        <taxon>Nectriaceae</taxon>
        <taxon>Fusarium</taxon>
        <taxon>Fusarium fujikuroi species complex</taxon>
    </lineage>
</organism>
<evidence type="ECO:0000259" key="7">
    <source>
        <dbReference type="Pfam" id="PF20684"/>
    </source>
</evidence>
<dbReference type="AlphaFoldDB" id="A0A1L7UM96"/>
<evidence type="ECO:0000313" key="9">
    <source>
        <dbReference type="Proteomes" id="UP000184255"/>
    </source>
</evidence>
<dbReference type="VEuPathDB" id="FungiDB:FMAN_14306"/>
<name>A0A1L7UM96_FUSMA</name>
<feature type="domain" description="Rhodopsin" evidence="7">
    <location>
        <begin position="48"/>
        <end position="236"/>
    </location>
</feature>
<keyword evidence="2 6" id="KW-0812">Transmembrane</keyword>
<evidence type="ECO:0000256" key="1">
    <source>
        <dbReference type="ARBA" id="ARBA00004141"/>
    </source>
</evidence>
<feature type="transmembrane region" description="Helical" evidence="6">
    <location>
        <begin position="12"/>
        <end position="33"/>
    </location>
</feature>
<comment type="similarity">
    <text evidence="5">Belongs to the SAT4 family.</text>
</comment>
<dbReference type="EMBL" id="FCQH01000238">
    <property type="protein sequence ID" value="CVL09613.1"/>
    <property type="molecule type" value="Genomic_DNA"/>
</dbReference>